<evidence type="ECO:0000313" key="1">
    <source>
        <dbReference type="EMBL" id="GFH17292.1"/>
    </source>
</evidence>
<dbReference type="Proteomes" id="UP000485058">
    <property type="component" value="Unassembled WGS sequence"/>
</dbReference>
<evidence type="ECO:0000313" key="2">
    <source>
        <dbReference type="Proteomes" id="UP000485058"/>
    </source>
</evidence>
<name>A0A699ZN58_HAELA</name>
<dbReference type="EMBL" id="BLLF01001125">
    <property type="protein sequence ID" value="GFH17292.1"/>
    <property type="molecule type" value="Genomic_DNA"/>
</dbReference>
<dbReference type="AlphaFoldDB" id="A0A699ZN58"/>
<keyword evidence="2" id="KW-1185">Reference proteome</keyword>
<feature type="non-terminal residue" evidence="1">
    <location>
        <position position="104"/>
    </location>
</feature>
<proteinExistence type="predicted"/>
<protein>
    <submittedName>
        <fullName evidence="1">Uncharacterized protein</fullName>
    </submittedName>
</protein>
<reference evidence="1 2" key="1">
    <citation type="submission" date="2020-02" db="EMBL/GenBank/DDBJ databases">
        <title>Draft genome sequence of Haematococcus lacustris strain NIES-144.</title>
        <authorList>
            <person name="Morimoto D."/>
            <person name="Nakagawa S."/>
            <person name="Yoshida T."/>
            <person name="Sawayama S."/>
        </authorList>
    </citation>
    <scope>NUCLEOTIDE SEQUENCE [LARGE SCALE GENOMIC DNA]</scope>
    <source>
        <strain evidence="1 2">NIES-144</strain>
    </source>
</reference>
<organism evidence="1 2">
    <name type="scientific">Haematococcus lacustris</name>
    <name type="common">Green alga</name>
    <name type="synonym">Haematococcus pluvialis</name>
    <dbReference type="NCBI Taxonomy" id="44745"/>
    <lineage>
        <taxon>Eukaryota</taxon>
        <taxon>Viridiplantae</taxon>
        <taxon>Chlorophyta</taxon>
        <taxon>core chlorophytes</taxon>
        <taxon>Chlorophyceae</taxon>
        <taxon>CS clade</taxon>
        <taxon>Chlamydomonadales</taxon>
        <taxon>Haematococcaceae</taxon>
        <taxon>Haematococcus</taxon>
    </lineage>
</organism>
<gene>
    <name evidence="1" type="ORF">HaLaN_13898</name>
</gene>
<accession>A0A699ZN58</accession>
<feature type="non-terminal residue" evidence="1">
    <location>
        <position position="1"/>
    </location>
</feature>
<sequence>RTSIIAFSTIRLLLSHHHRLHCSFRAAFEALVATDVPAMSYTVERPDRPAAEVAAAHDDAPSRTLLGSASTFTARLLESAKARAELLQSQAQVTMAAASERIRG</sequence>
<comment type="caution">
    <text evidence="1">The sequence shown here is derived from an EMBL/GenBank/DDBJ whole genome shotgun (WGS) entry which is preliminary data.</text>
</comment>